<dbReference type="FunFam" id="3.30.730.10:FF:000005">
    <property type="entry name" value="ethylene-responsive transcription factor RAP2-11"/>
    <property type="match status" value="1"/>
</dbReference>
<sequence length="322" mass="36293">MEIQFEEPKKSLRPKRSNKLFKGGSKKSETKNKFVGVRQRPSGRYVAEIKDTTQNIRMWLGTFEKAEEAAKAYDEAATLLRGSNTRTNFITHVSYDSPLAFRIKNLLKNREKGNEKQVEEDLDVRSSITSRVSTTNDNTNSINISTTITRADMVNSITNSTGASCVTSTSTNTTDSVYMVSTGASSMTNTNITISTSSSKNNIGENSISSVTTIQNTRLFDDAYRPDMSNFNEYESSYNKSSVSWDFGPTFDNFPFDQRLDMSDELGVSEFERMKVERQISASLYAINGVHEYMENFQDCNEPLWNLSPFCSFLSSNNMHEV</sequence>
<evidence type="ECO:0000256" key="6">
    <source>
        <dbReference type="ARBA" id="ARBA00023242"/>
    </source>
</evidence>
<dbReference type="SUPFAM" id="SSF54171">
    <property type="entry name" value="DNA-binding domain"/>
    <property type="match status" value="1"/>
</dbReference>
<dbReference type="PRINTS" id="PR00367">
    <property type="entry name" value="ETHRSPELEMNT"/>
</dbReference>
<dbReference type="AlphaFoldDB" id="A0AAV0ZGZ1"/>
<dbReference type="PANTHER" id="PTHR31194:SF1">
    <property type="entry name" value="ETHYLENE-RESPONSIVE TRANSCRIPTION FACTOR ERN2"/>
    <property type="match status" value="1"/>
</dbReference>
<comment type="similarity">
    <text evidence="7">Belongs to the AP2/ERF transcription factor family. ERF subfamily.</text>
</comment>
<keyword evidence="6" id="KW-0539">Nucleus</keyword>
<evidence type="ECO:0000256" key="5">
    <source>
        <dbReference type="ARBA" id="ARBA00023163"/>
    </source>
</evidence>
<name>A0AAV0ZGZ1_VICFA</name>
<dbReference type="GO" id="GO:0005634">
    <property type="term" value="C:nucleus"/>
    <property type="evidence" value="ECO:0007669"/>
    <property type="project" value="UniProtKB-SubCell"/>
</dbReference>
<evidence type="ECO:0000256" key="3">
    <source>
        <dbReference type="ARBA" id="ARBA00023015"/>
    </source>
</evidence>
<protein>
    <recommendedName>
        <fullName evidence="9">AP2/ERF domain-containing protein</fullName>
    </recommendedName>
</protein>
<keyword evidence="11" id="KW-1185">Reference proteome</keyword>
<dbReference type="Proteomes" id="UP001157006">
    <property type="component" value="Chromosome 1S"/>
</dbReference>
<dbReference type="PROSITE" id="PS51032">
    <property type="entry name" value="AP2_ERF"/>
    <property type="match status" value="1"/>
</dbReference>
<dbReference type="PANTHER" id="PTHR31194">
    <property type="entry name" value="SHN SHINE , DNA BINDING / TRANSCRIPTION FACTOR"/>
    <property type="match status" value="1"/>
</dbReference>
<dbReference type="SMART" id="SM00380">
    <property type="entry name" value="AP2"/>
    <property type="match status" value="1"/>
</dbReference>
<dbReference type="InterPro" id="IPR016177">
    <property type="entry name" value="DNA-bd_dom_sf"/>
</dbReference>
<evidence type="ECO:0000313" key="10">
    <source>
        <dbReference type="EMBL" id="CAI8595157.1"/>
    </source>
</evidence>
<feature type="region of interest" description="Disordered" evidence="8">
    <location>
        <begin position="1"/>
        <end position="31"/>
    </location>
</feature>
<evidence type="ECO:0000256" key="8">
    <source>
        <dbReference type="SAM" id="MobiDB-lite"/>
    </source>
</evidence>
<evidence type="ECO:0000256" key="2">
    <source>
        <dbReference type="ARBA" id="ARBA00022458"/>
    </source>
</evidence>
<evidence type="ECO:0000256" key="7">
    <source>
        <dbReference type="ARBA" id="ARBA00024343"/>
    </source>
</evidence>
<keyword evidence="4" id="KW-0238">DNA-binding</keyword>
<feature type="domain" description="AP2/ERF" evidence="9">
    <location>
        <begin position="33"/>
        <end position="90"/>
    </location>
</feature>
<evidence type="ECO:0000259" key="9">
    <source>
        <dbReference type="PROSITE" id="PS51032"/>
    </source>
</evidence>
<feature type="compositionally biased region" description="Basic and acidic residues" evidence="8">
    <location>
        <begin position="1"/>
        <end position="10"/>
    </location>
</feature>
<dbReference type="InterPro" id="IPR001471">
    <property type="entry name" value="AP2/ERF_dom"/>
</dbReference>
<proteinExistence type="inferred from homology"/>
<dbReference type="Pfam" id="PF00847">
    <property type="entry name" value="AP2"/>
    <property type="match status" value="1"/>
</dbReference>
<evidence type="ECO:0000256" key="4">
    <source>
        <dbReference type="ARBA" id="ARBA00023125"/>
    </source>
</evidence>
<dbReference type="InterPro" id="IPR050913">
    <property type="entry name" value="AP2/ERF_ERF"/>
</dbReference>
<keyword evidence="3" id="KW-0805">Transcription regulation</keyword>
<organism evidence="10 11">
    <name type="scientific">Vicia faba</name>
    <name type="common">Broad bean</name>
    <name type="synonym">Faba vulgaris</name>
    <dbReference type="NCBI Taxonomy" id="3906"/>
    <lineage>
        <taxon>Eukaryota</taxon>
        <taxon>Viridiplantae</taxon>
        <taxon>Streptophyta</taxon>
        <taxon>Embryophyta</taxon>
        <taxon>Tracheophyta</taxon>
        <taxon>Spermatophyta</taxon>
        <taxon>Magnoliopsida</taxon>
        <taxon>eudicotyledons</taxon>
        <taxon>Gunneridae</taxon>
        <taxon>Pentapetalae</taxon>
        <taxon>rosids</taxon>
        <taxon>fabids</taxon>
        <taxon>Fabales</taxon>
        <taxon>Fabaceae</taxon>
        <taxon>Papilionoideae</taxon>
        <taxon>50 kb inversion clade</taxon>
        <taxon>NPAAA clade</taxon>
        <taxon>Hologalegina</taxon>
        <taxon>IRL clade</taxon>
        <taxon>Fabeae</taxon>
        <taxon>Vicia</taxon>
    </lineage>
</organism>
<keyword evidence="2" id="KW-0536">Nodulation</keyword>
<keyword evidence="5" id="KW-0804">Transcription</keyword>
<accession>A0AAV0ZGZ1</accession>
<reference evidence="10 11" key="1">
    <citation type="submission" date="2023-01" db="EMBL/GenBank/DDBJ databases">
        <authorList>
            <person name="Kreplak J."/>
        </authorList>
    </citation>
    <scope>NUCLEOTIDE SEQUENCE [LARGE SCALE GENOMIC DNA]</scope>
</reference>
<comment type="subcellular location">
    <subcellularLocation>
        <location evidence="1">Nucleus</location>
    </subcellularLocation>
</comment>
<dbReference type="GO" id="GO:0043565">
    <property type="term" value="F:sequence-specific DNA binding"/>
    <property type="evidence" value="ECO:0007669"/>
    <property type="project" value="UniProtKB-ARBA"/>
</dbReference>
<dbReference type="CDD" id="cd00018">
    <property type="entry name" value="AP2"/>
    <property type="match status" value="1"/>
</dbReference>
<dbReference type="GO" id="GO:0009877">
    <property type="term" value="P:nodulation"/>
    <property type="evidence" value="ECO:0007669"/>
    <property type="project" value="UniProtKB-KW"/>
</dbReference>
<evidence type="ECO:0000313" key="11">
    <source>
        <dbReference type="Proteomes" id="UP001157006"/>
    </source>
</evidence>
<evidence type="ECO:0000256" key="1">
    <source>
        <dbReference type="ARBA" id="ARBA00004123"/>
    </source>
</evidence>
<dbReference type="InterPro" id="IPR036955">
    <property type="entry name" value="AP2/ERF_dom_sf"/>
</dbReference>
<dbReference type="Gene3D" id="3.30.730.10">
    <property type="entry name" value="AP2/ERF domain"/>
    <property type="match status" value="1"/>
</dbReference>
<dbReference type="EMBL" id="OX451735">
    <property type="protein sequence ID" value="CAI8595157.1"/>
    <property type="molecule type" value="Genomic_DNA"/>
</dbReference>
<dbReference type="GO" id="GO:0003700">
    <property type="term" value="F:DNA-binding transcription factor activity"/>
    <property type="evidence" value="ECO:0007669"/>
    <property type="project" value="InterPro"/>
</dbReference>
<gene>
    <name evidence="10" type="ORF">VFH_I177800</name>
</gene>